<organism evidence="2 3">
    <name type="scientific">Chitinophaga barathri</name>
    <dbReference type="NCBI Taxonomy" id="1647451"/>
    <lineage>
        <taxon>Bacteria</taxon>
        <taxon>Pseudomonadati</taxon>
        <taxon>Bacteroidota</taxon>
        <taxon>Chitinophagia</taxon>
        <taxon>Chitinophagales</taxon>
        <taxon>Chitinophagaceae</taxon>
        <taxon>Chitinophaga</taxon>
    </lineage>
</organism>
<dbReference type="InterPro" id="IPR046860">
    <property type="entry name" value="SnoaL_5"/>
</dbReference>
<reference evidence="3" key="1">
    <citation type="submission" date="2018-11" db="EMBL/GenBank/DDBJ databases">
        <title>Chitinophaga lutea sp.nov., isolate from arsenic contaminated soil.</title>
        <authorList>
            <person name="Zong Y."/>
        </authorList>
    </citation>
    <scope>NUCLEOTIDE SEQUENCE [LARGE SCALE GENOMIC DNA]</scope>
    <source>
        <strain evidence="3">YLT18</strain>
    </source>
</reference>
<protein>
    <submittedName>
        <fullName evidence="2">Nuclear transport factor 2 family protein</fullName>
    </submittedName>
</protein>
<dbReference type="EMBL" id="RMBX01000009">
    <property type="protein sequence ID" value="RPD39898.1"/>
    <property type="molecule type" value="Genomic_DNA"/>
</dbReference>
<dbReference type="Gene3D" id="3.10.450.50">
    <property type="match status" value="1"/>
</dbReference>
<proteinExistence type="predicted"/>
<accession>A0A3N4M917</accession>
<feature type="domain" description="SnoaL-like" evidence="1">
    <location>
        <begin position="1"/>
        <end position="118"/>
    </location>
</feature>
<dbReference type="AlphaFoldDB" id="A0A3N4M917"/>
<evidence type="ECO:0000313" key="3">
    <source>
        <dbReference type="Proteomes" id="UP000279089"/>
    </source>
</evidence>
<keyword evidence="3" id="KW-1185">Reference proteome</keyword>
<sequence>MTTEQIAKRLAEYCAKGEFEAAQKELYADDVVSVEPYETPAFPKEEKGLDNIIEKGRKFESMIEEAHGITVGEPVVTGNVFSFVMSMDLTMKERGRAKWEELCVYTVKDGKIVSEHFFM</sequence>
<dbReference type="InterPro" id="IPR032710">
    <property type="entry name" value="NTF2-like_dom_sf"/>
</dbReference>
<name>A0A3N4M917_9BACT</name>
<dbReference type="Pfam" id="PF20409">
    <property type="entry name" value="SnoaL_5"/>
    <property type="match status" value="1"/>
</dbReference>
<gene>
    <name evidence="2" type="ORF">EG028_17375</name>
</gene>
<comment type="caution">
    <text evidence="2">The sequence shown here is derived from an EMBL/GenBank/DDBJ whole genome shotgun (WGS) entry which is preliminary data.</text>
</comment>
<evidence type="ECO:0000259" key="1">
    <source>
        <dbReference type="Pfam" id="PF20409"/>
    </source>
</evidence>
<dbReference type="SUPFAM" id="SSF54427">
    <property type="entry name" value="NTF2-like"/>
    <property type="match status" value="1"/>
</dbReference>
<evidence type="ECO:0000313" key="2">
    <source>
        <dbReference type="EMBL" id="RPD39898.1"/>
    </source>
</evidence>
<dbReference type="Proteomes" id="UP000279089">
    <property type="component" value="Unassembled WGS sequence"/>
</dbReference>
<dbReference type="OrthoDB" id="336094at2"/>
<dbReference type="RefSeq" id="WP_120517814.1">
    <property type="nucleotide sequence ID" value="NZ_QXZY01000010.1"/>
</dbReference>